<dbReference type="Proteomes" id="UP001597467">
    <property type="component" value="Unassembled WGS sequence"/>
</dbReference>
<reference evidence="3" key="1">
    <citation type="journal article" date="2019" name="Int. J. Syst. Evol. Microbiol.">
        <title>The Global Catalogue of Microorganisms (GCM) 10K type strain sequencing project: providing services to taxonomists for standard genome sequencing and annotation.</title>
        <authorList>
            <consortium name="The Broad Institute Genomics Platform"/>
            <consortium name="The Broad Institute Genome Sequencing Center for Infectious Disease"/>
            <person name="Wu L."/>
            <person name="Ma J."/>
        </authorList>
    </citation>
    <scope>NUCLEOTIDE SEQUENCE [LARGE SCALE GENOMIC DNA]</scope>
    <source>
        <strain evidence="3">KCTC 42808</strain>
    </source>
</reference>
<name>A0ABW5JWW1_9FLAO</name>
<keyword evidence="3" id="KW-1185">Reference proteome</keyword>
<keyword evidence="1" id="KW-0732">Signal</keyword>
<dbReference type="InterPro" id="IPR011250">
    <property type="entry name" value="OMP/PagP_B-barrel"/>
</dbReference>
<organism evidence="2 3">
    <name type="scientific">Lacinutrix gracilariae</name>
    <dbReference type="NCBI Taxonomy" id="1747198"/>
    <lineage>
        <taxon>Bacteria</taxon>
        <taxon>Pseudomonadati</taxon>
        <taxon>Bacteroidota</taxon>
        <taxon>Flavobacteriia</taxon>
        <taxon>Flavobacteriales</taxon>
        <taxon>Flavobacteriaceae</taxon>
        <taxon>Lacinutrix</taxon>
    </lineage>
</organism>
<feature type="signal peptide" evidence="1">
    <location>
        <begin position="1"/>
        <end position="23"/>
    </location>
</feature>
<feature type="chain" id="PRO_5045772904" evidence="1">
    <location>
        <begin position="24"/>
        <end position="223"/>
    </location>
</feature>
<dbReference type="RefSeq" id="WP_379900403.1">
    <property type="nucleotide sequence ID" value="NZ_JBHULM010000004.1"/>
</dbReference>
<evidence type="ECO:0000313" key="3">
    <source>
        <dbReference type="Proteomes" id="UP001597467"/>
    </source>
</evidence>
<proteinExistence type="predicted"/>
<gene>
    <name evidence="2" type="ORF">ACFSSB_01980</name>
</gene>
<evidence type="ECO:0000256" key="1">
    <source>
        <dbReference type="SAM" id="SignalP"/>
    </source>
</evidence>
<protein>
    <submittedName>
        <fullName evidence="2">Curli production assembly/transport component CsgG</fullName>
    </submittedName>
</protein>
<comment type="caution">
    <text evidence="2">The sequence shown here is derived from an EMBL/GenBank/DDBJ whole genome shotgun (WGS) entry which is preliminary data.</text>
</comment>
<sequence>MKVQLKPVFAVLFLCFCFTQANAQTQNEEDKELKDNTEITLQKYRADNVVTAALGIAIINGDYSNPLFEFYGQIGYKRYINPYININATYNKFNLGYKDVINKGYMSFDLNVESTLMPYKLFTPFVFAGGGINASNHFLEKTLKLQGGLGVEYLVLEDFGVKLFTEYNHAFEDNLDEKIYGNANDAFWRIGFGVNYYFGIANKKNKIPAETKTIINSNPIIYK</sequence>
<accession>A0ABW5JWW1</accession>
<evidence type="ECO:0000313" key="2">
    <source>
        <dbReference type="EMBL" id="MFD2541073.1"/>
    </source>
</evidence>
<dbReference type="SUPFAM" id="SSF56925">
    <property type="entry name" value="OMPA-like"/>
    <property type="match status" value="1"/>
</dbReference>
<dbReference type="EMBL" id="JBHULM010000004">
    <property type="protein sequence ID" value="MFD2541073.1"/>
    <property type="molecule type" value="Genomic_DNA"/>
</dbReference>